<feature type="transmembrane region" description="Helical" evidence="5">
    <location>
        <begin position="441"/>
        <end position="461"/>
    </location>
</feature>
<keyword evidence="4 5" id="KW-0472">Membrane</keyword>
<evidence type="ECO:0000256" key="3">
    <source>
        <dbReference type="ARBA" id="ARBA00022989"/>
    </source>
</evidence>
<feature type="transmembrane region" description="Helical" evidence="5">
    <location>
        <begin position="26"/>
        <end position="46"/>
    </location>
</feature>
<feature type="domain" description="Major facilitator superfamily (MFS) profile" evidence="6">
    <location>
        <begin position="31"/>
        <end position="535"/>
    </location>
</feature>
<dbReference type="SUPFAM" id="SSF103473">
    <property type="entry name" value="MFS general substrate transporter"/>
    <property type="match status" value="1"/>
</dbReference>
<keyword evidence="2 5" id="KW-0812">Transmembrane</keyword>
<dbReference type="InterPro" id="IPR020846">
    <property type="entry name" value="MFS_dom"/>
</dbReference>
<feature type="transmembrane region" description="Helical" evidence="5">
    <location>
        <begin position="309"/>
        <end position="329"/>
    </location>
</feature>
<dbReference type="InterPro" id="IPR011701">
    <property type="entry name" value="MFS"/>
</dbReference>
<feature type="transmembrane region" description="Helical" evidence="5">
    <location>
        <begin position="184"/>
        <end position="204"/>
    </location>
</feature>
<protein>
    <submittedName>
        <fullName evidence="7">MFS general substrate transporter</fullName>
    </submittedName>
</protein>
<organism evidence="7 8">
    <name type="scientific">Amniculicola lignicola CBS 123094</name>
    <dbReference type="NCBI Taxonomy" id="1392246"/>
    <lineage>
        <taxon>Eukaryota</taxon>
        <taxon>Fungi</taxon>
        <taxon>Dikarya</taxon>
        <taxon>Ascomycota</taxon>
        <taxon>Pezizomycotina</taxon>
        <taxon>Dothideomycetes</taxon>
        <taxon>Pleosporomycetidae</taxon>
        <taxon>Pleosporales</taxon>
        <taxon>Amniculicolaceae</taxon>
        <taxon>Amniculicola</taxon>
    </lineage>
</organism>
<feature type="transmembrane region" description="Helical" evidence="5">
    <location>
        <begin position="374"/>
        <end position="395"/>
    </location>
</feature>
<dbReference type="PRINTS" id="PR01036">
    <property type="entry name" value="TCRTETB"/>
</dbReference>
<evidence type="ECO:0000256" key="2">
    <source>
        <dbReference type="ARBA" id="ARBA00022692"/>
    </source>
</evidence>
<evidence type="ECO:0000313" key="7">
    <source>
        <dbReference type="EMBL" id="KAF1997152.1"/>
    </source>
</evidence>
<feature type="transmembrane region" description="Helical" evidence="5">
    <location>
        <begin position="407"/>
        <end position="429"/>
    </location>
</feature>
<evidence type="ECO:0000256" key="4">
    <source>
        <dbReference type="ARBA" id="ARBA00023136"/>
    </source>
</evidence>
<evidence type="ECO:0000259" key="6">
    <source>
        <dbReference type="PROSITE" id="PS50850"/>
    </source>
</evidence>
<name>A0A6A5W5Q2_9PLEO</name>
<gene>
    <name evidence="7" type="ORF">P154DRAFT_441792</name>
</gene>
<feature type="transmembrane region" description="Helical" evidence="5">
    <location>
        <begin position="350"/>
        <end position="368"/>
    </location>
</feature>
<feature type="transmembrane region" description="Helical" evidence="5">
    <location>
        <begin position="125"/>
        <end position="145"/>
    </location>
</feature>
<dbReference type="Gene3D" id="1.20.1250.20">
    <property type="entry name" value="MFS general substrate transporter like domains"/>
    <property type="match status" value="2"/>
</dbReference>
<keyword evidence="8" id="KW-1185">Reference proteome</keyword>
<dbReference type="OrthoDB" id="440553at2759"/>
<evidence type="ECO:0000313" key="8">
    <source>
        <dbReference type="Proteomes" id="UP000799779"/>
    </source>
</evidence>
<dbReference type="EMBL" id="ML977617">
    <property type="protein sequence ID" value="KAF1997152.1"/>
    <property type="molecule type" value="Genomic_DNA"/>
</dbReference>
<feature type="transmembrane region" description="Helical" evidence="5">
    <location>
        <begin position="66"/>
        <end position="85"/>
    </location>
</feature>
<evidence type="ECO:0000256" key="1">
    <source>
        <dbReference type="ARBA" id="ARBA00004141"/>
    </source>
</evidence>
<dbReference type="GO" id="GO:0005886">
    <property type="term" value="C:plasma membrane"/>
    <property type="evidence" value="ECO:0007669"/>
    <property type="project" value="TreeGrafter"/>
</dbReference>
<dbReference type="GO" id="GO:0022857">
    <property type="term" value="F:transmembrane transporter activity"/>
    <property type="evidence" value="ECO:0007669"/>
    <property type="project" value="InterPro"/>
</dbReference>
<evidence type="ECO:0000256" key="5">
    <source>
        <dbReference type="SAM" id="Phobius"/>
    </source>
</evidence>
<accession>A0A6A5W5Q2</accession>
<dbReference type="Pfam" id="PF07690">
    <property type="entry name" value="MFS_1"/>
    <property type="match status" value="1"/>
</dbReference>
<proteinExistence type="predicted"/>
<feature type="transmembrane region" description="Helical" evidence="5">
    <location>
        <begin position="151"/>
        <end position="172"/>
    </location>
</feature>
<comment type="subcellular location">
    <subcellularLocation>
        <location evidence="1">Membrane</location>
        <topology evidence="1">Multi-pass membrane protein</topology>
    </subcellularLocation>
</comment>
<dbReference type="InterPro" id="IPR036259">
    <property type="entry name" value="MFS_trans_sf"/>
</dbReference>
<feature type="transmembrane region" description="Helical" evidence="5">
    <location>
        <begin position="266"/>
        <end position="284"/>
    </location>
</feature>
<sequence length="550" mass="59382">MTSPELSVGNESASVNDHKLQYLVGWRLHLTTLGLCLVLFLVNLEVTIVSTSNLAIANDLQSFNKLGWILTGYLITYTSFIIPWAKSSDIFGRKTCIILSLIIFIIFSGGCGAAQTMNQLIICRVFQGIGAAGGTALVLLSIYGMVPPDKFPLYGALMSATISIASLAGPLVGGALSEHKTWRWVFLLNVPLGVVALIVLIMAIPTGFPHHNKIESSQTSGASRQNLLSKLTRLDSLGAALLLAAVLLLTTGLLEGGTQWAWNSAQSIAILTVSGVLWVVFFWWERLVTLKDEWKQEPMFPWRFLFNRPWMGVLLSSLLNGLPFYILIISIPQRLETVNGESPVATGVKLLPYTLVAAIGSIIANGVVGSGKIAPIYVMWFFSLLNVIGTGLMITIPSSETISKSMYGYQTLAGLGIGGTWGLAILYVGHVVEQRDAATGIGALVEFRMLGGALGLAIMTATMENYLKKHLGPLVTSEQLDALLRNTSIIRQFPPDLKHAVLGVFADGYNLQMKITTAFTALQLVTVGMIWRNPQISVMGKERAGTEAGG</sequence>
<feature type="transmembrane region" description="Helical" evidence="5">
    <location>
        <begin position="236"/>
        <end position="254"/>
    </location>
</feature>
<keyword evidence="3 5" id="KW-1133">Transmembrane helix</keyword>
<dbReference type="PANTHER" id="PTHR23501:SF43">
    <property type="entry name" value="MULTIDRUG TRANSPORTER, PUTATIVE (AFU_ORTHOLOGUE AFUA_6G03040)-RELATED"/>
    <property type="match status" value="1"/>
</dbReference>
<reference evidence="7" key="1">
    <citation type="journal article" date="2020" name="Stud. Mycol.">
        <title>101 Dothideomycetes genomes: a test case for predicting lifestyles and emergence of pathogens.</title>
        <authorList>
            <person name="Haridas S."/>
            <person name="Albert R."/>
            <person name="Binder M."/>
            <person name="Bloem J."/>
            <person name="Labutti K."/>
            <person name="Salamov A."/>
            <person name="Andreopoulos B."/>
            <person name="Baker S."/>
            <person name="Barry K."/>
            <person name="Bills G."/>
            <person name="Bluhm B."/>
            <person name="Cannon C."/>
            <person name="Castanera R."/>
            <person name="Culley D."/>
            <person name="Daum C."/>
            <person name="Ezra D."/>
            <person name="Gonzalez J."/>
            <person name="Henrissat B."/>
            <person name="Kuo A."/>
            <person name="Liang C."/>
            <person name="Lipzen A."/>
            <person name="Lutzoni F."/>
            <person name="Magnuson J."/>
            <person name="Mondo S."/>
            <person name="Nolan M."/>
            <person name="Ohm R."/>
            <person name="Pangilinan J."/>
            <person name="Park H.-J."/>
            <person name="Ramirez L."/>
            <person name="Alfaro M."/>
            <person name="Sun H."/>
            <person name="Tritt A."/>
            <person name="Yoshinaga Y."/>
            <person name="Zwiers L.-H."/>
            <person name="Turgeon B."/>
            <person name="Goodwin S."/>
            <person name="Spatafora J."/>
            <person name="Crous P."/>
            <person name="Grigoriev I."/>
        </authorList>
    </citation>
    <scope>NUCLEOTIDE SEQUENCE</scope>
    <source>
        <strain evidence="7">CBS 123094</strain>
    </source>
</reference>
<feature type="transmembrane region" description="Helical" evidence="5">
    <location>
        <begin position="91"/>
        <end position="113"/>
    </location>
</feature>
<dbReference type="AlphaFoldDB" id="A0A6A5W5Q2"/>
<dbReference type="Proteomes" id="UP000799779">
    <property type="component" value="Unassembled WGS sequence"/>
</dbReference>
<dbReference type="PANTHER" id="PTHR23501">
    <property type="entry name" value="MAJOR FACILITATOR SUPERFAMILY"/>
    <property type="match status" value="1"/>
</dbReference>
<dbReference type="PROSITE" id="PS50850">
    <property type="entry name" value="MFS"/>
    <property type="match status" value="1"/>
</dbReference>